<keyword evidence="3" id="KW-0949">S-adenosyl-L-methionine</keyword>
<dbReference type="AlphaFoldDB" id="A0ABD1FIU5"/>
<dbReference type="Gene3D" id="3.40.50.150">
    <property type="entry name" value="Vaccinia Virus protein VP39"/>
    <property type="match status" value="1"/>
</dbReference>
<dbReference type="GO" id="GO:0047763">
    <property type="term" value="F:caffeate O-methyltransferase activity"/>
    <property type="evidence" value="ECO:0007669"/>
    <property type="project" value="UniProtKB-EC"/>
</dbReference>
<protein>
    <submittedName>
        <fullName evidence="9">Caffeate O-methyltransferase</fullName>
        <ecNumber evidence="9">2.1.1.68</ecNumber>
    </submittedName>
</protein>
<accession>A0ABD1FIU5</accession>
<dbReference type="GO" id="GO:0009813">
    <property type="term" value="P:flavonoid biosynthetic process"/>
    <property type="evidence" value="ECO:0007669"/>
    <property type="project" value="UniProtKB-ARBA"/>
</dbReference>
<dbReference type="Gene3D" id="1.10.10.10">
    <property type="entry name" value="Winged helix-like DNA-binding domain superfamily/Winged helix DNA-binding domain"/>
    <property type="match status" value="1"/>
</dbReference>
<proteinExistence type="inferred from homology"/>
<evidence type="ECO:0000313" key="9">
    <source>
        <dbReference type="EMBL" id="KAL1531572.1"/>
    </source>
</evidence>
<dbReference type="FunFam" id="1.10.10.10:FF:000357">
    <property type="entry name" value="Caffeic acid 3-O-methyltransferase"/>
    <property type="match status" value="1"/>
</dbReference>
<gene>
    <name evidence="9" type="ORF">AAHA92_31696</name>
</gene>
<dbReference type="PROSITE" id="PS51683">
    <property type="entry name" value="SAM_OMT_II"/>
    <property type="match status" value="1"/>
</dbReference>
<dbReference type="Pfam" id="PF08100">
    <property type="entry name" value="Dimerisation"/>
    <property type="match status" value="1"/>
</dbReference>
<name>A0ABD1FIU5_SALDI</name>
<dbReference type="InterPro" id="IPR036388">
    <property type="entry name" value="WH-like_DNA-bd_sf"/>
</dbReference>
<evidence type="ECO:0000256" key="6">
    <source>
        <dbReference type="PIRSR" id="PIRSR005739-1"/>
    </source>
</evidence>
<feature type="domain" description="O-methyltransferase C-terminal" evidence="7">
    <location>
        <begin position="119"/>
        <end position="322"/>
    </location>
</feature>
<dbReference type="PANTHER" id="PTHR11746">
    <property type="entry name" value="O-METHYLTRANSFERASE"/>
    <property type="match status" value="1"/>
</dbReference>
<dbReference type="InterPro" id="IPR016461">
    <property type="entry name" value="COMT-like"/>
</dbReference>
<dbReference type="Proteomes" id="UP001567538">
    <property type="component" value="Unassembled WGS sequence"/>
</dbReference>
<evidence type="ECO:0000256" key="1">
    <source>
        <dbReference type="ARBA" id="ARBA00022603"/>
    </source>
</evidence>
<dbReference type="Pfam" id="PF00891">
    <property type="entry name" value="Methyltransf_2"/>
    <property type="match status" value="1"/>
</dbReference>
<keyword evidence="1 9" id="KW-0489">Methyltransferase</keyword>
<feature type="domain" description="O-methyltransferase dimerisation" evidence="8">
    <location>
        <begin position="13"/>
        <end position="96"/>
    </location>
</feature>
<keyword evidence="2 9" id="KW-0808">Transferase</keyword>
<feature type="active site" description="Proton acceptor" evidence="6">
    <location>
        <position position="247"/>
    </location>
</feature>
<evidence type="ECO:0000259" key="7">
    <source>
        <dbReference type="Pfam" id="PF00891"/>
    </source>
</evidence>
<reference evidence="9 10" key="1">
    <citation type="submission" date="2024-06" db="EMBL/GenBank/DDBJ databases">
        <title>A chromosome level genome sequence of Diviner's sage (Salvia divinorum).</title>
        <authorList>
            <person name="Ford S.A."/>
            <person name="Ro D.-K."/>
            <person name="Ness R.W."/>
            <person name="Phillips M.A."/>
        </authorList>
    </citation>
    <scope>NUCLEOTIDE SEQUENCE [LARGE SCALE GENOMIC DNA]</scope>
    <source>
        <strain evidence="9">SAF-2024a</strain>
        <tissue evidence="9">Leaf</tissue>
    </source>
</reference>
<evidence type="ECO:0000256" key="3">
    <source>
        <dbReference type="ARBA" id="ARBA00022691"/>
    </source>
</evidence>
<dbReference type="GO" id="GO:0032259">
    <property type="term" value="P:methylation"/>
    <property type="evidence" value="ECO:0007669"/>
    <property type="project" value="UniProtKB-KW"/>
</dbReference>
<dbReference type="InterPro" id="IPR029063">
    <property type="entry name" value="SAM-dependent_MTases_sf"/>
</dbReference>
<evidence type="ECO:0000259" key="8">
    <source>
        <dbReference type="Pfam" id="PF08100"/>
    </source>
</evidence>
<dbReference type="PIRSF" id="PIRSF005739">
    <property type="entry name" value="O-mtase"/>
    <property type="match status" value="1"/>
</dbReference>
<comment type="pathway">
    <text evidence="4">Flavonoid metabolism.</text>
</comment>
<dbReference type="EMBL" id="JBEAFC010000014">
    <property type="protein sequence ID" value="KAL1531572.1"/>
    <property type="molecule type" value="Genomic_DNA"/>
</dbReference>
<dbReference type="InterPro" id="IPR012967">
    <property type="entry name" value="COMT_dimerisation"/>
</dbReference>
<dbReference type="EC" id="2.1.1.68" evidence="9"/>
<dbReference type="SUPFAM" id="SSF53335">
    <property type="entry name" value="S-adenosyl-L-methionine-dependent methyltransferases"/>
    <property type="match status" value="1"/>
</dbReference>
<evidence type="ECO:0000313" key="10">
    <source>
        <dbReference type="Proteomes" id="UP001567538"/>
    </source>
</evidence>
<evidence type="ECO:0000256" key="2">
    <source>
        <dbReference type="ARBA" id="ARBA00022679"/>
    </source>
</evidence>
<dbReference type="InterPro" id="IPR001077">
    <property type="entry name" value="COMT_C"/>
</dbReference>
<evidence type="ECO:0000256" key="4">
    <source>
        <dbReference type="ARBA" id="ARBA00034479"/>
    </source>
</evidence>
<sequence length="341" mass="37067">MSTDEEARTIAIQCAAGAVLPMVVKTAVELDLFQLIKNAGTVSAAELAAQLPTSNPGAAAMLDRILRLLAAHSILSCDGGGERRYALSAVGELFTKNEEGGSWCGMSLTAHDKVLMECWYHLKDAILEGGSPFERAHGMGVFEYASKDPRFCNLLNRTMSESTLEYKKILEMYNNFEGIETVVHVGGGTGVLLSIIISNNPSIKGINYDLPHVIQQAPSYPGIEHVGGDMFVSVPKGDAILMKNVLHDWGDSECVTILRNCKEALPRNGKVIIVEYVLLETPESGAAVVEELLNVAVSAYNPGGKERTESEFRILGEQAGFRGFRKVCTASGLWFMEFYDL</sequence>
<evidence type="ECO:0000256" key="5">
    <source>
        <dbReference type="ARBA" id="ARBA00034481"/>
    </source>
</evidence>
<dbReference type="InterPro" id="IPR036390">
    <property type="entry name" value="WH_DNA-bd_sf"/>
</dbReference>
<comment type="similarity">
    <text evidence="5">Belongs to the class I-like SAM-binding methyltransferase superfamily. Cation-independent O-methyltransferase family. COMT subfamily.</text>
</comment>
<keyword evidence="10" id="KW-1185">Reference proteome</keyword>
<dbReference type="SUPFAM" id="SSF46785">
    <property type="entry name" value="Winged helix' DNA-binding domain"/>
    <property type="match status" value="1"/>
</dbReference>
<comment type="caution">
    <text evidence="9">The sequence shown here is derived from an EMBL/GenBank/DDBJ whole genome shotgun (WGS) entry which is preliminary data.</text>
</comment>
<dbReference type="GO" id="GO:0008757">
    <property type="term" value="F:S-adenosylmethionine-dependent methyltransferase activity"/>
    <property type="evidence" value="ECO:0007669"/>
    <property type="project" value="UniProtKB-ARBA"/>
</dbReference>
<organism evidence="9 10">
    <name type="scientific">Salvia divinorum</name>
    <name type="common">Maria pastora</name>
    <name type="synonym">Diviner's sage</name>
    <dbReference type="NCBI Taxonomy" id="28513"/>
    <lineage>
        <taxon>Eukaryota</taxon>
        <taxon>Viridiplantae</taxon>
        <taxon>Streptophyta</taxon>
        <taxon>Embryophyta</taxon>
        <taxon>Tracheophyta</taxon>
        <taxon>Spermatophyta</taxon>
        <taxon>Magnoliopsida</taxon>
        <taxon>eudicotyledons</taxon>
        <taxon>Gunneridae</taxon>
        <taxon>Pentapetalae</taxon>
        <taxon>asterids</taxon>
        <taxon>lamiids</taxon>
        <taxon>Lamiales</taxon>
        <taxon>Lamiaceae</taxon>
        <taxon>Nepetoideae</taxon>
        <taxon>Mentheae</taxon>
        <taxon>Salviinae</taxon>
        <taxon>Salvia</taxon>
        <taxon>Salvia subgen. Calosphace</taxon>
    </lineage>
</organism>